<evidence type="ECO:0000256" key="5">
    <source>
        <dbReference type="ARBA" id="ARBA00022741"/>
    </source>
</evidence>
<evidence type="ECO:0000259" key="11">
    <source>
        <dbReference type="Pfam" id="PF02875"/>
    </source>
</evidence>
<dbReference type="InterPro" id="IPR001645">
    <property type="entry name" value="Folylpolyglutamate_synth"/>
</dbReference>
<dbReference type="InterPro" id="IPR036615">
    <property type="entry name" value="Mur_ligase_C_dom_sf"/>
</dbReference>
<comment type="similarity">
    <text evidence="1 10">Belongs to the folylpolyglutamate synthase family.</text>
</comment>
<dbReference type="AlphaFoldDB" id="A0A511DT10"/>
<dbReference type="PIRSF" id="PIRSF001563">
    <property type="entry name" value="Folylpolyglu_synth"/>
    <property type="match status" value="1"/>
</dbReference>
<reference evidence="13" key="1">
    <citation type="submission" date="2019-07" db="EMBL/GenBank/DDBJ databases">
        <title>Whole genome shotgun sequence of Lactobacillus kefiri NBRC 15888.</title>
        <authorList>
            <person name="Hosoyama A."/>
            <person name="Uohara A."/>
            <person name="Ohji S."/>
            <person name="Ichikawa N."/>
        </authorList>
    </citation>
    <scope>NUCLEOTIDE SEQUENCE [LARGE SCALE GENOMIC DNA]</scope>
    <source>
        <strain evidence="13">NBRC 15888</strain>
    </source>
</reference>
<dbReference type="GO" id="GO:0005524">
    <property type="term" value="F:ATP binding"/>
    <property type="evidence" value="ECO:0007669"/>
    <property type="project" value="UniProtKB-KW"/>
</dbReference>
<dbReference type="InterPro" id="IPR036565">
    <property type="entry name" value="Mur-like_cat_sf"/>
</dbReference>
<evidence type="ECO:0000256" key="3">
    <source>
        <dbReference type="ARBA" id="ARBA00022598"/>
    </source>
</evidence>
<proteinExistence type="inferred from homology"/>
<evidence type="ECO:0000313" key="14">
    <source>
        <dbReference type="Proteomes" id="UP000321893"/>
    </source>
</evidence>
<gene>
    <name evidence="13" type="primary">folC2</name>
    <name evidence="13" type="ORF">LKE01_01730</name>
</gene>
<dbReference type="NCBIfam" id="TIGR01499">
    <property type="entry name" value="folC"/>
    <property type="match status" value="1"/>
</dbReference>
<dbReference type="OrthoDB" id="9809356at2"/>
<organism evidence="13 14">
    <name type="scientific">Lentilactobacillus kefiri</name>
    <name type="common">Lactobacillus kefiri</name>
    <dbReference type="NCBI Taxonomy" id="33962"/>
    <lineage>
        <taxon>Bacteria</taxon>
        <taxon>Bacillati</taxon>
        <taxon>Bacillota</taxon>
        <taxon>Bacilli</taxon>
        <taxon>Lactobacillales</taxon>
        <taxon>Lactobacillaceae</taxon>
        <taxon>Lentilactobacillus</taxon>
    </lineage>
</organism>
<dbReference type="InterPro" id="IPR013221">
    <property type="entry name" value="Mur_ligase_cen"/>
</dbReference>
<dbReference type="GeneID" id="71567814"/>
<dbReference type="EC" id="6.3.2.17" evidence="2"/>
<keyword evidence="14" id="KW-1185">Reference proteome</keyword>
<feature type="domain" description="Mur ligase central" evidence="12">
    <location>
        <begin position="40"/>
        <end position="264"/>
    </location>
</feature>
<evidence type="ECO:0000313" key="13">
    <source>
        <dbReference type="EMBL" id="GEL27353.1"/>
    </source>
</evidence>
<dbReference type="Gene3D" id="3.90.190.20">
    <property type="entry name" value="Mur ligase, C-terminal domain"/>
    <property type="match status" value="1"/>
</dbReference>
<dbReference type="GO" id="GO:0004326">
    <property type="term" value="F:tetrahydrofolylpolyglutamate synthase activity"/>
    <property type="evidence" value="ECO:0007669"/>
    <property type="project" value="UniProtKB-EC"/>
</dbReference>
<comment type="caution">
    <text evidence="13">The sequence shown here is derived from an EMBL/GenBank/DDBJ whole genome shotgun (WGS) entry which is preliminary data.</text>
</comment>
<dbReference type="SUPFAM" id="SSF53244">
    <property type="entry name" value="MurD-like peptide ligases, peptide-binding domain"/>
    <property type="match status" value="1"/>
</dbReference>
<evidence type="ECO:0000256" key="1">
    <source>
        <dbReference type="ARBA" id="ARBA00008276"/>
    </source>
</evidence>
<evidence type="ECO:0000256" key="7">
    <source>
        <dbReference type="ARBA" id="ARBA00022842"/>
    </source>
</evidence>
<dbReference type="EMBL" id="BJVK01000001">
    <property type="protein sequence ID" value="GEL27353.1"/>
    <property type="molecule type" value="Genomic_DNA"/>
</dbReference>
<keyword evidence="4" id="KW-0479">Metal-binding</keyword>
<feature type="domain" description="Mur ligase C-terminal" evidence="11">
    <location>
        <begin position="294"/>
        <end position="419"/>
    </location>
</feature>
<dbReference type="PANTHER" id="PTHR11136:SF0">
    <property type="entry name" value="DIHYDROFOLATE SYNTHETASE-RELATED"/>
    <property type="match status" value="1"/>
</dbReference>
<evidence type="ECO:0000256" key="2">
    <source>
        <dbReference type="ARBA" id="ARBA00013025"/>
    </source>
</evidence>
<dbReference type="Proteomes" id="UP000321893">
    <property type="component" value="Unassembled WGS sequence"/>
</dbReference>
<dbReference type="GO" id="GO:0005737">
    <property type="term" value="C:cytoplasm"/>
    <property type="evidence" value="ECO:0007669"/>
    <property type="project" value="TreeGrafter"/>
</dbReference>
<keyword evidence="6 10" id="KW-0067">ATP-binding</keyword>
<dbReference type="GO" id="GO:0008841">
    <property type="term" value="F:dihydrofolate synthase activity"/>
    <property type="evidence" value="ECO:0007669"/>
    <property type="project" value="TreeGrafter"/>
</dbReference>
<dbReference type="SUPFAM" id="SSF53623">
    <property type="entry name" value="MurD-like peptide ligases, catalytic domain"/>
    <property type="match status" value="1"/>
</dbReference>
<dbReference type="GO" id="GO:0046872">
    <property type="term" value="F:metal ion binding"/>
    <property type="evidence" value="ECO:0007669"/>
    <property type="project" value="UniProtKB-KW"/>
</dbReference>
<evidence type="ECO:0000259" key="12">
    <source>
        <dbReference type="Pfam" id="PF08245"/>
    </source>
</evidence>
<dbReference type="Gene3D" id="3.40.1190.10">
    <property type="entry name" value="Mur-like, catalytic domain"/>
    <property type="match status" value="1"/>
</dbReference>
<evidence type="ECO:0000256" key="4">
    <source>
        <dbReference type="ARBA" id="ARBA00022723"/>
    </source>
</evidence>
<keyword evidence="3 10" id="KW-0436">Ligase</keyword>
<dbReference type="Pfam" id="PF02875">
    <property type="entry name" value="Mur_ligase_C"/>
    <property type="match status" value="1"/>
</dbReference>
<evidence type="ECO:0000256" key="9">
    <source>
        <dbReference type="ARBA" id="ARBA00047493"/>
    </source>
</evidence>
<protein>
    <recommendedName>
        <fullName evidence="2">tetrahydrofolate synthase</fullName>
        <ecNumber evidence="2">6.3.2.17</ecNumber>
    </recommendedName>
    <alternativeName>
        <fullName evidence="8">Tetrahydrofolylpolyglutamate synthase</fullName>
    </alternativeName>
</protein>
<sequence>MNKPAEFTGFLYDQGDRIALLKAVLDELSNPDTDFSIIHVCGTNGKGSTSAMIASVLKQLHYRVGMFTSPFIGNVTNGIQINGQNISSSDRQAALETIEKIMQLDRFKGQKLSEFEAEFVASMIYFSRQKVDYVVLECGLGGELDATNAVSTTMYSIFTKIGLDHIGILGDTIQEIATTKSKIIQPNNVTIVAPNQRPAAFDVISKEAQSKSAHLISAQETKVAESDVTPQSQLIQFQRGKISGKFQFSLQGTYQIENVATVITWLLDFVQRRHIDVDIDRLLTDALANINVPGRFEELVQNPKIIVDGAHNLDAISAFVDTVDAKFNQFHKVIITGFLKDKDYTDCVELLTQIHDVSFRLTSPDNPKRALSAKSLQATFKHFTQVDYPTFSDPISALKATVQEVKHQKDTIILVAGSFYLLNPIRTFIKDGSFQNDK</sequence>
<evidence type="ECO:0000256" key="8">
    <source>
        <dbReference type="ARBA" id="ARBA00030592"/>
    </source>
</evidence>
<dbReference type="InterPro" id="IPR004101">
    <property type="entry name" value="Mur_ligase_C"/>
</dbReference>
<comment type="catalytic activity">
    <reaction evidence="9">
        <text>(6S)-5,6,7,8-tetrahydrofolyl-(gamma-L-Glu)(n) + L-glutamate + ATP = (6S)-5,6,7,8-tetrahydrofolyl-(gamma-L-Glu)(n+1) + ADP + phosphate + H(+)</text>
        <dbReference type="Rhea" id="RHEA:10580"/>
        <dbReference type="Rhea" id="RHEA-COMP:14738"/>
        <dbReference type="Rhea" id="RHEA-COMP:14740"/>
        <dbReference type="ChEBI" id="CHEBI:15378"/>
        <dbReference type="ChEBI" id="CHEBI:29985"/>
        <dbReference type="ChEBI" id="CHEBI:30616"/>
        <dbReference type="ChEBI" id="CHEBI:43474"/>
        <dbReference type="ChEBI" id="CHEBI:141005"/>
        <dbReference type="ChEBI" id="CHEBI:456216"/>
        <dbReference type="EC" id="6.3.2.17"/>
    </reaction>
</comment>
<keyword evidence="5 10" id="KW-0547">Nucleotide-binding</keyword>
<dbReference type="PANTHER" id="PTHR11136">
    <property type="entry name" value="FOLYLPOLYGLUTAMATE SYNTHASE-RELATED"/>
    <property type="match status" value="1"/>
</dbReference>
<evidence type="ECO:0000256" key="6">
    <source>
        <dbReference type="ARBA" id="ARBA00022840"/>
    </source>
</evidence>
<keyword evidence="7" id="KW-0460">Magnesium</keyword>
<dbReference type="Pfam" id="PF08245">
    <property type="entry name" value="Mur_ligase_M"/>
    <property type="match status" value="1"/>
</dbReference>
<dbReference type="RefSeq" id="WP_054768869.1">
    <property type="nucleotide sequence ID" value="NZ_BJVK01000001.1"/>
</dbReference>
<accession>A0A511DT10</accession>
<evidence type="ECO:0000256" key="10">
    <source>
        <dbReference type="PIRNR" id="PIRNR001563"/>
    </source>
</evidence>
<name>A0A511DT10_LENKE</name>